<dbReference type="EMBL" id="LSBJ02000003">
    <property type="protein sequence ID" value="OAQ68593.1"/>
    <property type="molecule type" value="Genomic_DNA"/>
</dbReference>
<name>A0A179FU28_METCM</name>
<accession>A0A179FU28</accession>
<dbReference type="RefSeq" id="XP_018145443.1">
    <property type="nucleotide sequence ID" value="XM_018284099.1"/>
</dbReference>
<proteinExistence type="predicted"/>
<organism evidence="1 2">
    <name type="scientific">Pochonia chlamydosporia 170</name>
    <dbReference type="NCBI Taxonomy" id="1380566"/>
    <lineage>
        <taxon>Eukaryota</taxon>
        <taxon>Fungi</taxon>
        <taxon>Dikarya</taxon>
        <taxon>Ascomycota</taxon>
        <taxon>Pezizomycotina</taxon>
        <taxon>Sordariomycetes</taxon>
        <taxon>Hypocreomycetidae</taxon>
        <taxon>Hypocreales</taxon>
        <taxon>Clavicipitaceae</taxon>
        <taxon>Pochonia</taxon>
    </lineage>
</organism>
<evidence type="ECO:0000313" key="1">
    <source>
        <dbReference type="EMBL" id="OAQ68593.1"/>
    </source>
</evidence>
<sequence length="271" mass="29661">MHLQAVDKQSCRTIIRWQLRTGGQLVRTDGAYVDQWSRRRGKSIPGQLSSCPPAQAARRGFNVHHRHISPVLAVAPHRSAGESFSSSTVDRLGPPNLGAGPRNGFQTAPPIQRYLWGTQLLCFIHHRAPRNTCIAAHAQLRTLQGYGPTAVARTNGARYPLLPAPTSTLDQWLISKQIHSRDVRASRQCHRLVHGSAVNRSLSTLLSPPSSSGINAAPGCSLNIHGATINGGFMVRCYPLPPQKQRLVHPKTQDPRKQAQKGKIFCLTSAI</sequence>
<comment type="caution">
    <text evidence="1">The sequence shown here is derived from an EMBL/GenBank/DDBJ whole genome shotgun (WGS) entry which is preliminary data.</text>
</comment>
<dbReference type="GeneID" id="28848093"/>
<keyword evidence="2" id="KW-1185">Reference proteome</keyword>
<dbReference type="KEGG" id="pchm:VFPPC_04815"/>
<gene>
    <name evidence="1" type="ORF">VFPPC_04815</name>
</gene>
<dbReference type="AlphaFoldDB" id="A0A179FU28"/>
<evidence type="ECO:0000313" key="2">
    <source>
        <dbReference type="Proteomes" id="UP000078397"/>
    </source>
</evidence>
<protein>
    <submittedName>
        <fullName evidence="1">Uncharacterized protein</fullName>
    </submittedName>
</protein>
<dbReference type="Proteomes" id="UP000078397">
    <property type="component" value="Unassembled WGS sequence"/>
</dbReference>
<reference evidence="1 2" key="1">
    <citation type="journal article" date="2016" name="PLoS Pathog.">
        <title>Biosynthesis of antibiotic leucinostatins in bio-control fungus Purpureocillium lilacinum and their inhibition on phytophthora revealed by genome mining.</title>
        <authorList>
            <person name="Wang G."/>
            <person name="Liu Z."/>
            <person name="Lin R."/>
            <person name="Li E."/>
            <person name="Mao Z."/>
            <person name="Ling J."/>
            <person name="Yang Y."/>
            <person name="Yin W.B."/>
            <person name="Xie B."/>
        </authorList>
    </citation>
    <scope>NUCLEOTIDE SEQUENCE [LARGE SCALE GENOMIC DNA]</scope>
    <source>
        <strain evidence="1">170</strain>
    </source>
</reference>